<feature type="disulfide bond" evidence="2">
    <location>
        <begin position="134"/>
        <end position="161"/>
    </location>
</feature>
<dbReference type="Pfam" id="PF00431">
    <property type="entry name" value="CUB"/>
    <property type="match status" value="1"/>
</dbReference>
<organism evidence="5 6">
    <name type="scientific">Trichostrongylus colubriformis</name>
    <name type="common">Black scour worm</name>
    <dbReference type="NCBI Taxonomy" id="6319"/>
    <lineage>
        <taxon>Eukaryota</taxon>
        <taxon>Metazoa</taxon>
        <taxon>Ecdysozoa</taxon>
        <taxon>Nematoda</taxon>
        <taxon>Chromadorea</taxon>
        <taxon>Rhabditida</taxon>
        <taxon>Rhabditina</taxon>
        <taxon>Rhabditomorpha</taxon>
        <taxon>Strongyloidea</taxon>
        <taxon>Trichostrongylidae</taxon>
        <taxon>Trichostrongylus</taxon>
    </lineage>
</organism>
<dbReference type="InterPro" id="IPR036055">
    <property type="entry name" value="LDL_receptor-like_sf"/>
</dbReference>
<dbReference type="SMART" id="SM00192">
    <property type="entry name" value="LDLa"/>
    <property type="match status" value="1"/>
</dbReference>
<feature type="non-terminal residue" evidence="5">
    <location>
        <position position="1"/>
    </location>
</feature>
<dbReference type="SMART" id="SM00042">
    <property type="entry name" value="CUB"/>
    <property type="match status" value="1"/>
</dbReference>
<dbReference type="PANTHER" id="PTHR46908">
    <property type="entry name" value="CUBILIN-LIKE PROTEIN"/>
    <property type="match status" value="1"/>
</dbReference>
<evidence type="ECO:0000256" key="1">
    <source>
        <dbReference type="ARBA" id="ARBA00023157"/>
    </source>
</evidence>
<feature type="domain" description="CUB" evidence="4">
    <location>
        <begin position="134"/>
        <end position="248"/>
    </location>
</feature>
<dbReference type="Pfam" id="PF00057">
    <property type="entry name" value="Ldl_recept_a"/>
    <property type="match status" value="1"/>
</dbReference>
<evidence type="ECO:0000256" key="2">
    <source>
        <dbReference type="PROSITE-ProRule" id="PRU00059"/>
    </source>
</evidence>
<dbReference type="InterPro" id="IPR052129">
    <property type="entry name" value="Spermadhesin-Link_domain"/>
</dbReference>
<evidence type="ECO:0000259" key="4">
    <source>
        <dbReference type="PROSITE" id="PS01180"/>
    </source>
</evidence>
<dbReference type="Gene3D" id="4.10.400.10">
    <property type="entry name" value="Low-density Lipoprotein Receptor"/>
    <property type="match status" value="1"/>
</dbReference>
<sequence length="429" mass="48152">AISGLNASEDRNKLEISQELASTTIYNPLWAIDEPHLSTNLRTKCVALDLRSEATAGWRLLDCVERLPILCETFACMGDEFRCRDNTRCIPRNAVNDGIVDCADGSDERTPVISKLSNVEQEDRRYSQPFQNNCQNIVLTLSEGTITSPNYPRNYSERTTCQWYIRAQPGQILVFNVEYVALTAADTLWLEGDQEGDKLSLGSSPYPLSYISNSSQVHLRFSSDPANVCRVVANSVTYESWRENYDCVYTLQSPDRSSSILLEIHPSSMGERTTAIALFDNVIHRIDNARTTQILVIPSSSVRLEVRNAWLSERHTAMSITYRYIGIEPLELPLNLDGFTFHWFPSKNGCCFPHTVRLSIHSTERFLPHTLTVAGILSNRDAVTMIKDGAVTRVGSPSTFRAHDLHGLLHVLITKRSAGFQLSLKFSKG</sequence>
<comment type="caution">
    <text evidence="5">The sequence shown here is derived from an EMBL/GenBank/DDBJ whole genome shotgun (WGS) entry which is preliminary data.</text>
</comment>
<dbReference type="Gene3D" id="2.60.120.290">
    <property type="entry name" value="Spermadhesin, CUB domain"/>
    <property type="match status" value="1"/>
</dbReference>
<dbReference type="PROSITE" id="PS50068">
    <property type="entry name" value="LDLRA_2"/>
    <property type="match status" value="1"/>
</dbReference>
<gene>
    <name evidence="5" type="ORF">GCK32_012570</name>
</gene>
<protein>
    <recommendedName>
        <fullName evidence="4">CUB domain-containing protein</fullName>
    </recommendedName>
</protein>
<dbReference type="InterPro" id="IPR002172">
    <property type="entry name" value="LDrepeatLR_classA_rpt"/>
</dbReference>
<dbReference type="CDD" id="cd00112">
    <property type="entry name" value="LDLa"/>
    <property type="match status" value="1"/>
</dbReference>
<dbReference type="SUPFAM" id="SSF49854">
    <property type="entry name" value="Spermadhesin, CUB domain"/>
    <property type="match status" value="1"/>
</dbReference>
<dbReference type="SUPFAM" id="SSF57424">
    <property type="entry name" value="LDL receptor-like module"/>
    <property type="match status" value="1"/>
</dbReference>
<dbReference type="InterPro" id="IPR035914">
    <property type="entry name" value="Sperma_CUB_dom_sf"/>
</dbReference>
<name>A0AAN8FHL9_TRICO</name>
<dbReference type="AlphaFoldDB" id="A0AAN8FHL9"/>
<comment type="caution">
    <text evidence="3">Lacks conserved residue(s) required for the propagation of feature annotation.</text>
</comment>
<keyword evidence="6" id="KW-1185">Reference proteome</keyword>
<keyword evidence="1 2" id="KW-1015">Disulfide bond</keyword>
<accession>A0AAN8FHL9</accession>
<dbReference type="Proteomes" id="UP001331761">
    <property type="component" value="Unassembled WGS sequence"/>
</dbReference>
<evidence type="ECO:0000313" key="5">
    <source>
        <dbReference type="EMBL" id="KAK5969655.1"/>
    </source>
</evidence>
<dbReference type="EMBL" id="WIXE01019916">
    <property type="protein sequence ID" value="KAK5969655.1"/>
    <property type="molecule type" value="Genomic_DNA"/>
</dbReference>
<dbReference type="CDD" id="cd00041">
    <property type="entry name" value="CUB"/>
    <property type="match status" value="1"/>
</dbReference>
<evidence type="ECO:0000256" key="3">
    <source>
        <dbReference type="PROSITE-ProRule" id="PRU00124"/>
    </source>
</evidence>
<reference evidence="5 6" key="1">
    <citation type="submission" date="2019-10" db="EMBL/GenBank/DDBJ databases">
        <title>Assembly and Annotation for the nematode Trichostrongylus colubriformis.</title>
        <authorList>
            <person name="Martin J."/>
        </authorList>
    </citation>
    <scope>NUCLEOTIDE SEQUENCE [LARGE SCALE GENOMIC DNA]</scope>
    <source>
        <strain evidence="5">G859</strain>
        <tissue evidence="5">Whole worm</tissue>
    </source>
</reference>
<proteinExistence type="predicted"/>
<dbReference type="PANTHER" id="PTHR46908:SF8">
    <property type="entry name" value="C-TYPE LECTIN DOMAIN-CONTAINING PROTEIN"/>
    <property type="match status" value="1"/>
</dbReference>
<evidence type="ECO:0000313" key="6">
    <source>
        <dbReference type="Proteomes" id="UP001331761"/>
    </source>
</evidence>
<dbReference type="InterPro" id="IPR000859">
    <property type="entry name" value="CUB_dom"/>
</dbReference>
<dbReference type="PROSITE" id="PS01180">
    <property type="entry name" value="CUB"/>
    <property type="match status" value="1"/>
</dbReference>